<keyword evidence="1" id="KW-1133">Transmembrane helix</keyword>
<dbReference type="KEGG" id="hbq:QI031_11790"/>
<feature type="transmembrane region" description="Helical" evidence="1">
    <location>
        <begin position="110"/>
        <end position="132"/>
    </location>
</feature>
<evidence type="ECO:0000313" key="2">
    <source>
        <dbReference type="EMBL" id="WGV28105.1"/>
    </source>
</evidence>
<keyword evidence="1" id="KW-0472">Membrane</keyword>
<dbReference type="RefSeq" id="WP_281485337.1">
    <property type="nucleotide sequence ID" value="NZ_CP124543.1"/>
</dbReference>
<sequence length="168" mass="19937">MSKCPRPFYTNKHSTQTLQQGLDEYYAVNPNLTNPQKLPPEFAKILLAHDVSHIIYGCDTGMYDELKLLPLIWWTSDYKFRDHLSTLQDSTISPAIRVMYDDLIKQHGVFWLYGSIFLVLPRLLPELIVILWRNRQRQCYFPFLNFESLLERSLLEIRQDFDLLPLMK</sequence>
<accession>A0AAJ6NWM2</accession>
<evidence type="ECO:0000313" key="3">
    <source>
        <dbReference type="Proteomes" id="UP001223520"/>
    </source>
</evidence>
<evidence type="ECO:0000256" key="1">
    <source>
        <dbReference type="SAM" id="Phobius"/>
    </source>
</evidence>
<name>A0AAJ6NWM2_9CYAN</name>
<proteinExistence type="predicted"/>
<gene>
    <name evidence="2" type="ORF">QI031_11790</name>
</gene>
<dbReference type="Proteomes" id="UP001223520">
    <property type="component" value="Chromosome"/>
</dbReference>
<keyword evidence="1" id="KW-0812">Transmembrane</keyword>
<dbReference type="AlphaFoldDB" id="A0AAJ6NWM2"/>
<keyword evidence="3" id="KW-1185">Reference proteome</keyword>
<organism evidence="2 3">
    <name type="scientific">Halotia branconii CENA392</name>
    <dbReference type="NCBI Taxonomy" id="1539056"/>
    <lineage>
        <taxon>Bacteria</taxon>
        <taxon>Bacillati</taxon>
        <taxon>Cyanobacteriota</taxon>
        <taxon>Cyanophyceae</taxon>
        <taxon>Nostocales</taxon>
        <taxon>Nodulariaceae</taxon>
        <taxon>Halotia</taxon>
    </lineage>
</organism>
<protein>
    <submittedName>
        <fullName evidence="2">Uncharacterized protein</fullName>
    </submittedName>
</protein>
<reference evidence="2 3" key="1">
    <citation type="journal article" date="2023" name="Limnol Oceanogr Lett">
        <title>Environmental adaptations by the intertidal Antarctic cyanobacterium Halotia branconii CENA392 as revealed using long-read genome sequencing.</title>
        <authorList>
            <person name="Dextro R.B."/>
            <person name="Delbaje E."/>
            <person name="Freitas P.N.N."/>
            <person name="Geraldes V."/>
            <person name="Pinto E."/>
            <person name="Long P.F."/>
            <person name="Fiore M.F."/>
        </authorList>
    </citation>
    <scope>NUCLEOTIDE SEQUENCE [LARGE SCALE GENOMIC DNA]</scope>
    <source>
        <strain evidence="2 3">CENA392</strain>
    </source>
</reference>
<dbReference type="EMBL" id="CP124543">
    <property type="protein sequence ID" value="WGV28105.1"/>
    <property type="molecule type" value="Genomic_DNA"/>
</dbReference>